<dbReference type="Proteomes" id="UP000050525">
    <property type="component" value="Unassembled WGS sequence"/>
</dbReference>
<proteinExistence type="predicted"/>
<dbReference type="AlphaFoldDB" id="A0A151M334"/>
<keyword evidence="2" id="KW-1185">Reference proteome</keyword>
<organism evidence="1 2">
    <name type="scientific">Alligator mississippiensis</name>
    <name type="common">American alligator</name>
    <dbReference type="NCBI Taxonomy" id="8496"/>
    <lineage>
        <taxon>Eukaryota</taxon>
        <taxon>Metazoa</taxon>
        <taxon>Chordata</taxon>
        <taxon>Craniata</taxon>
        <taxon>Vertebrata</taxon>
        <taxon>Euteleostomi</taxon>
        <taxon>Archelosauria</taxon>
        <taxon>Archosauria</taxon>
        <taxon>Crocodylia</taxon>
        <taxon>Alligatoridae</taxon>
        <taxon>Alligatorinae</taxon>
        <taxon>Alligator</taxon>
    </lineage>
</organism>
<dbReference type="EMBL" id="AKHW03006769">
    <property type="protein sequence ID" value="KYO18870.1"/>
    <property type="molecule type" value="Genomic_DNA"/>
</dbReference>
<comment type="caution">
    <text evidence="1">The sequence shown here is derived from an EMBL/GenBank/DDBJ whole genome shotgun (WGS) entry which is preliminary data.</text>
</comment>
<gene>
    <name evidence="1" type="ORF">Y1Q_0018856</name>
</gene>
<name>A0A151M334_ALLMI</name>
<evidence type="ECO:0000313" key="1">
    <source>
        <dbReference type="EMBL" id="KYO18870.1"/>
    </source>
</evidence>
<protein>
    <submittedName>
        <fullName evidence="1">Uncharacterized protein</fullName>
    </submittedName>
</protein>
<evidence type="ECO:0000313" key="2">
    <source>
        <dbReference type="Proteomes" id="UP000050525"/>
    </source>
</evidence>
<accession>A0A151M334</accession>
<reference evidence="1 2" key="1">
    <citation type="journal article" date="2012" name="Genome Biol.">
        <title>Sequencing three crocodilian genomes to illuminate the evolution of archosaurs and amniotes.</title>
        <authorList>
            <person name="St John J.A."/>
            <person name="Braun E.L."/>
            <person name="Isberg S.R."/>
            <person name="Miles L.G."/>
            <person name="Chong A.Y."/>
            <person name="Gongora J."/>
            <person name="Dalzell P."/>
            <person name="Moran C."/>
            <person name="Bed'hom B."/>
            <person name="Abzhanov A."/>
            <person name="Burgess S.C."/>
            <person name="Cooksey A.M."/>
            <person name="Castoe T.A."/>
            <person name="Crawford N.G."/>
            <person name="Densmore L.D."/>
            <person name="Drew J.C."/>
            <person name="Edwards S.V."/>
            <person name="Faircloth B.C."/>
            <person name="Fujita M.K."/>
            <person name="Greenwold M.J."/>
            <person name="Hoffmann F.G."/>
            <person name="Howard J.M."/>
            <person name="Iguchi T."/>
            <person name="Janes D.E."/>
            <person name="Khan S.Y."/>
            <person name="Kohno S."/>
            <person name="de Koning A.J."/>
            <person name="Lance S.L."/>
            <person name="McCarthy F.M."/>
            <person name="McCormack J.E."/>
            <person name="Merchant M.E."/>
            <person name="Peterson D.G."/>
            <person name="Pollock D.D."/>
            <person name="Pourmand N."/>
            <person name="Raney B.J."/>
            <person name="Roessler K.A."/>
            <person name="Sanford J.R."/>
            <person name="Sawyer R.H."/>
            <person name="Schmidt C.J."/>
            <person name="Triplett E.W."/>
            <person name="Tuberville T.D."/>
            <person name="Venegas-Anaya M."/>
            <person name="Howard J.T."/>
            <person name="Jarvis E.D."/>
            <person name="Guillette L.J.Jr."/>
            <person name="Glenn T.C."/>
            <person name="Green R.E."/>
            <person name="Ray D.A."/>
        </authorList>
    </citation>
    <scope>NUCLEOTIDE SEQUENCE [LARGE SCALE GENOMIC DNA]</scope>
    <source>
        <strain evidence="1">KSC_2009_1</strain>
    </source>
</reference>
<sequence length="82" mass="9505">MRIRERTVISGIKDEILHFRKGNHSAFCDRPTWLMASLQLDNTGTRQTHIHNAELHQKFLFIKQEGLQRPAGYTEEECVPSA</sequence>